<evidence type="ECO:0000313" key="10">
    <source>
        <dbReference type="EMBL" id="CAH1271165.1"/>
    </source>
</evidence>
<accession>A0A8K0F212</accession>
<dbReference type="PANTHER" id="PTHR46164:SF3">
    <property type="entry name" value="ATF6, ISOFORM C"/>
    <property type="match status" value="1"/>
</dbReference>
<comment type="similarity">
    <text evidence="2">Belongs to the bZIP family. ATF subfamily.</text>
</comment>
<keyword evidence="4" id="KW-0238">DNA-binding</keyword>
<name>A0A8K0F212_BRALA</name>
<dbReference type="Proteomes" id="UP000838412">
    <property type="component" value="Chromosome 8"/>
</dbReference>
<evidence type="ECO:0000256" key="1">
    <source>
        <dbReference type="ARBA" id="ARBA00004167"/>
    </source>
</evidence>
<keyword evidence="7" id="KW-0175">Coiled coil</keyword>
<feature type="domain" description="BZIP" evidence="9">
    <location>
        <begin position="327"/>
        <end position="391"/>
    </location>
</feature>
<dbReference type="GO" id="GO:0005634">
    <property type="term" value="C:nucleus"/>
    <property type="evidence" value="ECO:0007669"/>
    <property type="project" value="TreeGrafter"/>
</dbReference>
<keyword evidence="5" id="KW-0804">Transcription</keyword>
<dbReference type="Pfam" id="PF00170">
    <property type="entry name" value="bZIP_1"/>
    <property type="match status" value="1"/>
</dbReference>
<evidence type="ECO:0000256" key="2">
    <source>
        <dbReference type="ARBA" id="ARBA00009050"/>
    </source>
</evidence>
<dbReference type="InterPro" id="IPR046347">
    <property type="entry name" value="bZIP_sf"/>
</dbReference>
<evidence type="ECO:0000256" key="6">
    <source>
        <dbReference type="ARBA" id="ARBA00023242"/>
    </source>
</evidence>
<dbReference type="InterPro" id="IPR051882">
    <property type="entry name" value="ATF_bZIP_TF"/>
</dbReference>
<organism evidence="10 11">
    <name type="scientific">Branchiostoma lanceolatum</name>
    <name type="common">Common lancelet</name>
    <name type="synonym">Amphioxus lanceolatum</name>
    <dbReference type="NCBI Taxonomy" id="7740"/>
    <lineage>
        <taxon>Eukaryota</taxon>
        <taxon>Metazoa</taxon>
        <taxon>Chordata</taxon>
        <taxon>Cephalochordata</taxon>
        <taxon>Leptocardii</taxon>
        <taxon>Amphioxiformes</taxon>
        <taxon>Branchiostomatidae</taxon>
        <taxon>Branchiostoma</taxon>
    </lineage>
</organism>
<evidence type="ECO:0000256" key="5">
    <source>
        <dbReference type="ARBA" id="ARBA00023163"/>
    </source>
</evidence>
<keyword evidence="11" id="KW-1185">Reference proteome</keyword>
<gene>
    <name evidence="10" type="primary">ATF6B</name>
    <name evidence="10" type="ORF">BLAG_LOCUS23259</name>
</gene>
<dbReference type="GO" id="GO:0000981">
    <property type="term" value="F:DNA-binding transcription factor activity, RNA polymerase II-specific"/>
    <property type="evidence" value="ECO:0007669"/>
    <property type="project" value="TreeGrafter"/>
</dbReference>
<feature type="region of interest" description="Disordered" evidence="8">
    <location>
        <begin position="875"/>
        <end position="899"/>
    </location>
</feature>
<feature type="compositionally biased region" description="Low complexity" evidence="8">
    <location>
        <begin position="152"/>
        <end position="164"/>
    </location>
</feature>
<dbReference type="GO" id="GO:0000978">
    <property type="term" value="F:RNA polymerase II cis-regulatory region sequence-specific DNA binding"/>
    <property type="evidence" value="ECO:0007669"/>
    <property type="project" value="TreeGrafter"/>
</dbReference>
<dbReference type="SUPFAM" id="SSF57959">
    <property type="entry name" value="Leucine zipper domain"/>
    <property type="match status" value="1"/>
</dbReference>
<dbReference type="GO" id="GO:0030968">
    <property type="term" value="P:endoplasmic reticulum unfolded protein response"/>
    <property type="evidence" value="ECO:0007669"/>
    <property type="project" value="TreeGrafter"/>
</dbReference>
<dbReference type="Gene3D" id="1.20.5.170">
    <property type="match status" value="1"/>
</dbReference>
<feature type="region of interest" description="Disordered" evidence="8">
    <location>
        <begin position="558"/>
        <end position="591"/>
    </location>
</feature>
<feature type="region of interest" description="Disordered" evidence="8">
    <location>
        <begin position="669"/>
        <end position="696"/>
    </location>
</feature>
<feature type="compositionally biased region" description="Basic residues" evidence="8">
    <location>
        <begin position="885"/>
        <end position="899"/>
    </location>
</feature>
<feature type="coiled-coil region" evidence="7">
    <location>
        <begin position="354"/>
        <end position="395"/>
    </location>
</feature>
<dbReference type="EMBL" id="OV696693">
    <property type="protein sequence ID" value="CAH1271165.1"/>
    <property type="molecule type" value="Genomic_DNA"/>
</dbReference>
<protein>
    <submittedName>
        <fullName evidence="10">ATF6B protein</fullName>
    </submittedName>
</protein>
<dbReference type="PANTHER" id="PTHR46164">
    <property type="entry name" value="ATF6, ISOFORM C"/>
    <property type="match status" value="1"/>
</dbReference>
<feature type="compositionally biased region" description="Basic and acidic residues" evidence="8">
    <location>
        <begin position="875"/>
        <end position="884"/>
    </location>
</feature>
<keyword evidence="6" id="KW-0539">Nucleus</keyword>
<sequence length="1044" mass="115650">MPGITKQTPSSPAKETNNILWRFFSLKTSIFVEYLVFSRTGDLDGVLEMALDFISEADSRFFADNLLSSEDWDDGTLCNIEDLPDISDFGSADDLLQRIPDIEFDDLLGGKNDLLEGRADLKLSDGFNDPWADLDVNFHQNGFQDVQVKTEPLSPAPSSCSDSSGEGFSNQKYFDNPQMSPQDGIMEVKLETPPLTPGSQNSSSPPPMSPYQCKPTPIVPKPGGVSIITAQPTGGQTQPSLQETLQNLKAQTPGQPIVLTQAEFARLAAQGLIKPTNQQPVTTTTAQQPAATLTNQQPAPAPVQVPPAKPIAPAMSNASLANGNVDIKVLKRQQRMIKNRESACLSRKKKKEYLQGLEDKLKGFARQNEKLRQENNILKKRVEFLNNENERLRSSKSLFSSKQTTVAMAILFLVCFNLAPLATYSLFRRTAEPELGDIPIRHARTLLQFTEDGNMYSQDPDQTNDFRYSDPPADVVPGNESKPGKEKSSSLIDKALMILPEFPKPGGRKPGMEERVLPSCPLFNTTDSIRHGGESPPLMSTLQHHWLHQVSTGTVSNLGGGNQAWRRESSPHVHSSTPLTPSGKSSTVSNLGEGNLAWRRESSPHVHSSTPLTPSGKHWYCFKPGGRKPGMEERVLPSCPLFNTTDSIRLHQVSTSTVSNLGEGNLAWRRESSPHVHSSTPLTPSGKHKYCFKPGGRKPGMEERVLPSCPLFNTTDSIRLHQVSTSTVSNLGGGNLAWRRESSPHVHSSTPLTPSGKHWYCFKPGGRKPGMEERVLPSCPLFNTTDSIRLHQVSTGTVSNLGGGNLAWRRESSPHVHSSTPQTPSGKHWYCFKPGGRKPGMEERVLPSCPLFNTTDSIRLADELTGWLAGLHKQEFKEKQETKKKPQPKKKPAVHRSPKRYKNTHLALAPHADNEVYEVQVFGGPDRSYLEFLEEINRREDTFYVVSFRKDHLLLPATAHNKTMRPRMSLLMPAVNETLLDTREGHMAMMQIDCEVMNTQMIQLKTSNIPAYLRDNATYTVPSPNMDPKTVHVHPHPKDAIPPN</sequence>
<dbReference type="CDD" id="cd14700">
    <property type="entry name" value="bZIP_ATF6"/>
    <property type="match status" value="1"/>
</dbReference>
<comment type="subcellular location">
    <subcellularLocation>
        <location evidence="1">Membrane</location>
        <topology evidence="1">Single-pass membrane protein</topology>
    </subcellularLocation>
</comment>
<proteinExistence type="inferred from homology"/>
<reference evidence="10" key="1">
    <citation type="submission" date="2022-01" db="EMBL/GenBank/DDBJ databases">
        <authorList>
            <person name="Braso-Vives M."/>
        </authorList>
    </citation>
    <scope>NUCLEOTIDE SEQUENCE</scope>
</reference>
<feature type="compositionally biased region" description="Polar residues" evidence="8">
    <location>
        <begin position="166"/>
        <end position="181"/>
    </location>
</feature>
<feature type="compositionally biased region" description="Polar residues" evidence="8">
    <location>
        <begin position="455"/>
        <end position="466"/>
    </location>
</feature>
<dbReference type="AlphaFoldDB" id="A0A8K0F212"/>
<evidence type="ECO:0000256" key="8">
    <source>
        <dbReference type="SAM" id="MobiDB-lite"/>
    </source>
</evidence>
<evidence type="ECO:0000313" key="11">
    <source>
        <dbReference type="Proteomes" id="UP000838412"/>
    </source>
</evidence>
<feature type="compositionally biased region" description="Polar residues" evidence="8">
    <location>
        <begin position="572"/>
        <end position="591"/>
    </location>
</feature>
<evidence type="ECO:0000256" key="3">
    <source>
        <dbReference type="ARBA" id="ARBA00023015"/>
    </source>
</evidence>
<evidence type="ECO:0000256" key="7">
    <source>
        <dbReference type="SAM" id="Coils"/>
    </source>
</evidence>
<evidence type="ECO:0000256" key="4">
    <source>
        <dbReference type="ARBA" id="ARBA00023125"/>
    </source>
</evidence>
<dbReference type="GO" id="GO:0016020">
    <property type="term" value="C:membrane"/>
    <property type="evidence" value="ECO:0007669"/>
    <property type="project" value="UniProtKB-SubCell"/>
</dbReference>
<dbReference type="SMART" id="SM00338">
    <property type="entry name" value="BRLZ"/>
    <property type="match status" value="1"/>
</dbReference>
<feature type="region of interest" description="Disordered" evidence="8">
    <location>
        <begin position="451"/>
        <end position="490"/>
    </location>
</feature>
<dbReference type="InterPro" id="IPR004827">
    <property type="entry name" value="bZIP"/>
</dbReference>
<feature type="region of interest" description="Disordered" evidence="8">
    <location>
        <begin position="150"/>
        <end position="212"/>
    </location>
</feature>
<keyword evidence="3" id="KW-0805">Transcription regulation</keyword>
<evidence type="ECO:0000259" key="9">
    <source>
        <dbReference type="SMART" id="SM00338"/>
    </source>
</evidence>
<dbReference type="OrthoDB" id="644067at2759"/>